<dbReference type="Pfam" id="PF12169">
    <property type="entry name" value="DNA_pol3_gamma3"/>
    <property type="match status" value="1"/>
</dbReference>
<comment type="caution">
    <text evidence="12">The sequence shown here is derived from an EMBL/GenBank/DDBJ whole genome shotgun (WGS) entry which is preliminary data.</text>
</comment>
<dbReference type="PANTHER" id="PTHR11669">
    <property type="entry name" value="REPLICATION FACTOR C / DNA POLYMERASE III GAMMA-TAU SUBUNIT"/>
    <property type="match status" value="1"/>
</dbReference>
<dbReference type="AlphaFoldDB" id="A0A7C5X2X3"/>
<dbReference type="InterPro" id="IPR045085">
    <property type="entry name" value="HLD_clamp_pol_III_gamma_tau"/>
</dbReference>
<dbReference type="EMBL" id="DSAC01000053">
    <property type="protein sequence ID" value="HHO73897.1"/>
    <property type="molecule type" value="Genomic_DNA"/>
</dbReference>
<dbReference type="InterPro" id="IPR050238">
    <property type="entry name" value="DNA_Rep/Repair_Clamp_Loader"/>
</dbReference>
<dbReference type="NCBIfam" id="NF011514">
    <property type="entry name" value="PRK14953.1"/>
    <property type="match status" value="1"/>
</dbReference>
<keyword evidence="9 12" id="KW-0548">Nucleotidyltransferase</keyword>
<dbReference type="GO" id="GO:0006261">
    <property type="term" value="P:DNA-templated DNA replication"/>
    <property type="evidence" value="ECO:0007669"/>
    <property type="project" value="TreeGrafter"/>
</dbReference>
<feature type="region of interest" description="Disordered" evidence="10">
    <location>
        <begin position="370"/>
        <end position="397"/>
    </location>
</feature>
<dbReference type="InterPro" id="IPR027417">
    <property type="entry name" value="P-loop_NTPase"/>
</dbReference>
<evidence type="ECO:0000256" key="5">
    <source>
        <dbReference type="ARBA" id="ARBA00022833"/>
    </source>
</evidence>
<keyword evidence="5" id="KW-0862">Zinc</keyword>
<keyword evidence="7 9" id="KW-0239">DNA-directed DNA polymerase</keyword>
<evidence type="ECO:0000256" key="7">
    <source>
        <dbReference type="ARBA" id="ARBA00022932"/>
    </source>
</evidence>
<organism evidence="12">
    <name type="scientific">Thermocrinis ruber</name>
    <dbReference type="NCBI Taxonomy" id="75906"/>
    <lineage>
        <taxon>Bacteria</taxon>
        <taxon>Pseudomonadati</taxon>
        <taxon>Aquificota</taxon>
        <taxon>Aquificia</taxon>
        <taxon>Aquificales</taxon>
        <taxon>Aquificaceae</taxon>
        <taxon>Thermocrinis</taxon>
    </lineage>
</organism>
<dbReference type="Gene3D" id="1.10.8.60">
    <property type="match status" value="1"/>
</dbReference>
<dbReference type="InterPro" id="IPR022754">
    <property type="entry name" value="DNA_pol_III_gamma-3"/>
</dbReference>
<evidence type="ECO:0000313" key="12">
    <source>
        <dbReference type="EMBL" id="HHO73897.1"/>
    </source>
</evidence>
<keyword evidence="9 12" id="KW-0808">Transferase</keyword>
<gene>
    <name evidence="9 12" type="primary">dnaX</name>
    <name evidence="12" type="ORF">ENN04_04580</name>
</gene>
<keyword evidence="2 9" id="KW-0235">DNA replication</keyword>
<keyword evidence="3" id="KW-0479">Metal-binding</keyword>
<dbReference type="Pfam" id="PF22608">
    <property type="entry name" value="DNAX_ATPase_lid"/>
    <property type="match status" value="1"/>
</dbReference>
<evidence type="ECO:0000256" key="1">
    <source>
        <dbReference type="ARBA" id="ARBA00006360"/>
    </source>
</evidence>
<dbReference type="InterPro" id="IPR001270">
    <property type="entry name" value="ClpA/B"/>
</dbReference>
<protein>
    <recommendedName>
        <fullName evidence="9">DNA polymerase III subunit gamma/tau</fullName>
        <ecNumber evidence="9">2.7.7.7</ecNumber>
    </recommendedName>
</protein>
<dbReference type="GO" id="GO:0005524">
    <property type="term" value="F:ATP binding"/>
    <property type="evidence" value="ECO:0007669"/>
    <property type="project" value="UniProtKB-KW"/>
</dbReference>
<reference evidence="12" key="1">
    <citation type="journal article" date="2020" name="mSystems">
        <title>Genome- and Community-Level Interaction Insights into Carbon Utilization and Element Cycling Functions of Hydrothermarchaeota in Hydrothermal Sediment.</title>
        <authorList>
            <person name="Zhou Z."/>
            <person name="Liu Y."/>
            <person name="Xu W."/>
            <person name="Pan J."/>
            <person name="Luo Z.H."/>
            <person name="Li M."/>
        </authorList>
    </citation>
    <scope>NUCLEOTIDE SEQUENCE [LARGE SCALE GENOMIC DNA]</scope>
    <source>
        <strain evidence="12">SpSt-114</strain>
    </source>
</reference>
<accession>A0A7C5X2X3</accession>
<dbReference type="NCBIfam" id="TIGR02397">
    <property type="entry name" value="dnaX_nterm"/>
    <property type="match status" value="1"/>
</dbReference>
<keyword evidence="6 9" id="KW-0067">ATP-binding</keyword>
<dbReference type="EC" id="2.7.7.7" evidence="9"/>
<evidence type="ECO:0000256" key="9">
    <source>
        <dbReference type="RuleBase" id="RU364063"/>
    </source>
</evidence>
<keyword evidence="4 9" id="KW-0547">Nucleotide-binding</keyword>
<dbReference type="FunFam" id="1.10.8.60:FF:000013">
    <property type="entry name" value="DNA polymerase III subunit gamma/tau"/>
    <property type="match status" value="1"/>
</dbReference>
<dbReference type="SMART" id="SM00382">
    <property type="entry name" value="AAA"/>
    <property type="match status" value="1"/>
</dbReference>
<dbReference type="PANTHER" id="PTHR11669:SF0">
    <property type="entry name" value="PROTEIN STICHEL-LIKE 2"/>
    <property type="match status" value="1"/>
</dbReference>
<evidence type="ECO:0000256" key="10">
    <source>
        <dbReference type="SAM" id="MobiDB-lite"/>
    </source>
</evidence>
<proteinExistence type="inferred from homology"/>
<comment type="catalytic activity">
    <reaction evidence="8 9">
        <text>DNA(n) + a 2'-deoxyribonucleoside 5'-triphosphate = DNA(n+1) + diphosphate</text>
        <dbReference type="Rhea" id="RHEA:22508"/>
        <dbReference type="Rhea" id="RHEA-COMP:17339"/>
        <dbReference type="Rhea" id="RHEA-COMP:17340"/>
        <dbReference type="ChEBI" id="CHEBI:33019"/>
        <dbReference type="ChEBI" id="CHEBI:61560"/>
        <dbReference type="ChEBI" id="CHEBI:173112"/>
        <dbReference type="EC" id="2.7.7.7"/>
    </reaction>
</comment>
<dbReference type="Gene3D" id="1.20.272.10">
    <property type="match status" value="1"/>
</dbReference>
<comment type="subunit">
    <text evidence="9">DNA polymerase III contains a core (composed of alpha, epsilon and theta chains) that associates with a tau subunit. This core dimerizes to form the POLIII' complex. PolIII' associates with the gamma complex (composed of gamma, delta, delta', psi and chi chains) and with the beta chain to form the complete DNA polymerase III complex.</text>
</comment>
<dbReference type="SUPFAM" id="SSF52540">
    <property type="entry name" value="P-loop containing nucleoside triphosphate hydrolases"/>
    <property type="match status" value="1"/>
</dbReference>
<dbReference type="InterPro" id="IPR004622">
    <property type="entry name" value="DNA_pol_HolB"/>
</dbReference>
<evidence type="ECO:0000256" key="6">
    <source>
        <dbReference type="ARBA" id="ARBA00022840"/>
    </source>
</evidence>
<dbReference type="GO" id="GO:0046872">
    <property type="term" value="F:metal ion binding"/>
    <property type="evidence" value="ECO:0007669"/>
    <property type="project" value="UniProtKB-KW"/>
</dbReference>
<dbReference type="CDD" id="cd18137">
    <property type="entry name" value="HLD_clamp_pol_III_gamma_tau"/>
    <property type="match status" value="1"/>
</dbReference>
<dbReference type="InterPro" id="IPR012763">
    <property type="entry name" value="DNA_pol_III_sug/sutau_N"/>
</dbReference>
<feature type="domain" description="AAA+ ATPase" evidence="11">
    <location>
        <begin position="36"/>
        <end position="178"/>
    </location>
</feature>
<evidence type="ECO:0000256" key="8">
    <source>
        <dbReference type="ARBA" id="ARBA00049244"/>
    </source>
</evidence>
<dbReference type="GO" id="GO:0008408">
    <property type="term" value="F:3'-5' exonuclease activity"/>
    <property type="evidence" value="ECO:0007669"/>
    <property type="project" value="InterPro"/>
</dbReference>
<dbReference type="InterPro" id="IPR003593">
    <property type="entry name" value="AAA+_ATPase"/>
</dbReference>
<comment type="function">
    <text evidence="9">DNA polymerase III is a complex, multichain enzyme responsible for most of the replicative synthesis in bacteria. This DNA polymerase also exhibits 3' to 5' exonuclease activity.</text>
</comment>
<dbReference type="FunFam" id="3.40.50.300:FF:000014">
    <property type="entry name" value="DNA polymerase III subunit gamma/tau"/>
    <property type="match status" value="1"/>
</dbReference>
<evidence type="ECO:0000259" key="11">
    <source>
        <dbReference type="SMART" id="SM00382"/>
    </source>
</evidence>
<comment type="similarity">
    <text evidence="1 9">Belongs to the DnaX/STICHEL family.</text>
</comment>
<dbReference type="NCBIfam" id="NF004046">
    <property type="entry name" value="PRK05563.1"/>
    <property type="match status" value="1"/>
</dbReference>
<dbReference type="NCBIfam" id="TIGR00678">
    <property type="entry name" value="holB"/>
    <property type="match status" value="1"/>
</dbReference>
<evidence type="ECO:0000256" key="4">
    <source>
        <dbReference type="ARBA" id="ARBA00022741"/>
    </source>
</evidence>
<evidence type="ECO:0000256" key="2">
    <source>
        <dbReference type="ARBA" id="ARBA00022705"/>
    </source>
</evidence>
<dbReference type="GO" id="GO:0003887">
    <property type="term" value="F:DNA-directed DNA polymerase activity"/>
    <property type="evidence" value="ECO:0007669"/>
    <property type="project" value="UniProtKB-KW"/>
</dbReference>
<sequence length="492" mass="56839">MYIPFARKYRPRKFSELVGQETAKRVLLNAVRLGRLSHAYLFAGPRGTGKTTVARILTRAINCLKPIDGEPCGECENCVAIEKGNFPDLIEIDAASNRGIDDIRALRDAVSYIPIKGKFKVYILDEAHMLTKEAFNALLKTLEEPPPRTVFILCTTEYDKILPTIISRCQRIIFSKLREEDIVKYLKFICERENIEYEEQALYTIAKVSDGGMRDAVSLLDQSATFGEGKVKEEIIEEFLGILSQGKVRDFIKMLLSGDVDSALEFLNQIREKGYNLSRFWESVEEEIRTLVLYKSLKNPEKLMHVEDFHREVSANLNALLYLEKLVSQVRVEARTKDLFRACQIAIIKSVLVKDILSIEELIKGLGSSSKEAPKEEKKEEKEEKKEERKEEPQKENPWDILQKNLSRIDFERLRRLPYEEKEGKLILKVSKEDAKALEIEKLKVRFPFLDFVVEEKEEDKEELPEFVKKTKTLFNAKILKHERDKGEDNPS</sequence>
<name>A0A7C5X2X3_9AQUI</name>
<dbReference type="PRINTS" id="PR00300">
    <property type="entry name" value="CLPPROTEASEA"/>
</dbReference>
<evidence type="ECO:0000256" key="3">
    <source>
        <dbReference type="ARBA" id="ARBA00022723"/>
    </source>
</evidence>
<dbReference type="CDD" id="cd00009">
    <property type="entry name" value="AAA"/>
    <property type="match status" value="1"/>
</dbReference>
<dbReference type="Gene3D" id="3.40.50.300">
    <property type="entry name" value="P-loop containing nucleotide triphosphate hydrolases"/>
    <property type="match status" value="1"/>
</dbReference>
<dbReference type="GO" id="GO:0009360">
    <property type="term" value="C:DNA polymerase III complex"/>
    <property type="evidence" value="ECO:0007669"/>
    <property type="project" value="InterPro"/>
</dbReference>
<feature type="compositionally biased region" description="Basic and acidic residues" evidence="10">
    <location>
        <begin position="372"/>
        <end position="397"/>
    </location>
</feature>
<dbReference type="Pfam" id="PF13177">
    <property type="entry name" value="DNA_pol3_delta2"/>
    <property type="match status" value="1"/>
</dbReference>